<dbReference type="Gene3D" id="1.20.120.670">
    <property type="entry name" value="N-acetyl-b-d-glucoasminidase"/>
    <property type="match status" value="1"/>
</dbReference>
<dbReference type="PANTHER" id="PTHR12872">
    <property type="entry name" value="ALPHA-N-ACETYLGLUCOSAMINIDASE"/>
    <property type="match status" value="1"/>
</dbReference>
<dbReference type="OrthoDB" id="9807519at2"/>
<accession>A0A255G6K7</accession>
<dbReference type="Pfam" id="PF05089">
    <property type="entry name" value="NAGLU"/>
    <property type="match status" value="1"/>
</dbReference>
<dbReference type="InterPro" id="IPR024733">
    <property type="entry name" value="NAGLU_tim-barrel"/>
</dbReference>
<evidence type="ECO:0000259" key="2">
    <source>
        <dbReference type="Pfam" id="PF12972"/>
    </source>
</evidence>
<dbReference type="InterPro" id="IPR007781">
    <property type="entry name" value="NAGLU"/>
</dbReference>
<dbReference type="PANTHER" id="PTHR12872:SF1">
    <property type="entry name" value="ALPHA-N-ACETYLGLUCOSAMINIDASE"/>
    <property type="match status" value="1"/>
</dbReference>
<dbReference type="Proteomes" id="UP000215896">
    <property type="component" value="Unassembled WGS sequence"/>
</dbReference>
<comment type="caution">
    <text evidence="3">The sequence shown here is derived from an EMBL/GenBank/DDBJ whole genome shotgun (WGS) entry which is preliminary data.</text>
</comment>
<feature type="domain" description="Alpha-N-acetylglucosaminidase tim-barrel" evidence="1">
    <location>
        <begin position="102"/>
        <end position="427"/>
    </location>
</feature>
<dbReference type="InterPro" id="IPR024732">
    <property type="entry name" value="NAGLU_C"/>
</dbReference>
<keyword evidence="4" id="KW-1185">Reference proteome</keyword>
<organism evidence="3 4">
    <name type="scientific">Enemella evansiae</name>
    <dbReference type="NCBI Taxonomy" id="2016499"/>
    <lineage>
        <taxon>Bacteria</taxon>
        <taxon>Bacillati</taxon>
        <taxon>Actinomycetota</taxon>
        <taxon>Actinomycetes</taxon>
        <taxon>Propionibacteriales</taxon>
        <taxon>Propionibacteriaceae</taxon>
        <taxon>Enemella</taxon>
    </lineage>
</organism>
<feature type="domain" description="Alpha-N-acetylglucosaminidase C-terminal" evidence="2">
    <location>
        <begin position="434"/>
        <end position="707"/>
    </location>
</feature>
<evidence type="ECO:0000313" key="3">
    <source>
        <dbReference type="EMBL" id="OYO11557.1"/>
    </source>
</evidence>
<gene>
    <name evidence="3" type="ORF">CGZ94_14070</name>
</gene>
<dbReference type="RefSeq" id="WP_094406020.1">
    <property type="nucleotide sequence ID" value="NZ_NMVO01000015.1"/>
</dbReference>
<name>A0A255G6K7_9ACTN</name>
<reference evidence="3 4" key="1">
    <citation type="submission" date="2017-07" db="EMBL/GenBank/DDBJ databases">
        <title>Draft whole genome sequences of clinical Proprionibacteriaceae strains.</title>
        <authorList>
            <person name="Bernier A.-M."/>
            <person name="Bernard K."/>
            <person name="Domingo M.-C."/>
        </authorList>
    </citation>
    <scope>NUCLEOTIDE SEQUENCE [LARGE SCALE GENOMIC DNA]</scope>
    <source>
        <strain evidence="3 4">NML 030167</strain>
    </source>
</reference>
<proteinExistence type="predicted"/>
<evidence type="ECO:0000313" key="4">
    <source>
        <dbReference type="Proteomes" id="UP000215896"/>
    </source>
</evidence>
<dbReference type="Pfam" id="PF12972">
    <property type="entry name" value="NAGLU_C"/>
    <property type="match status" value="1"/>
</dbReference>
<evidence type="ECO:0008006" key="5">
    <source>
        <dbReference type="Google" id="ProtNLM"/>
    </source>
</evidence>
<dbReference type="Gene3D" id="3.20.20.80">
    <property type="entry name" value="Glycosidases"/>
    <property type="match status" value="1"/>
</dbReference>
<sequence length="715" mass="78756">MSQEAPFADTVRAVIERSNGTAAGVRVLTGPRAETGTRASARAEHGELLLRATDPVGALSACQAYLQRRARRRITWESPELSPPLAGWPSGAVEIATDFGIRYHLNVVTHGYSMAYWDWDRWERELDWMALHGITHPLILTGYESVLADTLIRLGIGESDAWSWVGSAAHVPWFAMGGMHSFGGPLPAAWPRRRTELARRILTRARELGMTPVLPLTGGHVPEQLAGADADRIEWQGWSTPVLDPGSPAHREFVATFLTAQRDLLGDPGVEPMYALDPYIESLPPSDEPEALAAAGRGHFAALTEVVPDATWLLQGWPFHYHKDFWTTERIAAFLSEVPHERLLLIDLWGEHAPMWRGGMHGRRWIWSMVHNFGGRFGLFGDLAGLVRDLAELRAVAPAGLEGIGMAPEAIENNTVFYELATDLTWSDVDLGDWLARYAAQRYGTADPAAGEAWQLLAETLHGPGRTRSIPSPVYARPWTDELPFAAQRAAGEALPEPTRMSANIDAENDPAVLGDLPRIARAARLIAGLRDADRTAQERDVSDLVQHVIAQGTRPRIRGILAAYRRGDSDGIGDQFAALRTALLELDELAAARPDGLHSWLAAARDWGETPQEARVMERDARSLVSVWGHQTSGLHDYSGRHWAGLVGELHLARWQAWADWLTESLATGAPDPRALQQRIVDLEEAWREAPRDARPPSGDTIALALDALTRRGL</sequence>
<dbReference type="AlphaFoldDB" id="A0A255G6K7"/>
<dbReference type="EMBL" id="NMVO01000015">
    <property type="protein sequence ID" value="OYO11557.1"/>
    <property type="molecule type" value="Genomic_DNA"/>
</dbReference>
<protein>
    <recommendedName>
        <fullName evidence="5">Alpha-N-acetylglucosaminidase</fullName>
    </recommendedName>
</protein>
<evidence type="ECO:0000259" key="1">
    <source>
        <dbReference type="Pfam" id="PF05089"/>
    </source>
</evidence>